<dbReference type="PROSITE" id="PS51029">
    <property type="entry name" value="MADF"/>
    <property type="match status" value="1"/>
</dbReference>
<feature type="compositionally biased region" description="Low complexity" evidence="1">
    <location>
        <begin position="126"/>
        <end position="140"/>
    </location>
</feature>
<dbReference type="AlphaFoldDB" id="A0A0L7K429"/>
<protein>
    <recommendedName>
        <fullName evidence="2">MADF domain-containing protein</fullName>
    </recommendedName>
</protein>
<dbReference type="Proteomes" id="UP000037510">
    <property type="component" value="Unassembled WGS sequence"/>
</dbReference>
<comment type="caution">
    <text evidence="3">The sequence shown here is derived from an EMBL/GenBank/DDBJ whole genome shotgun (WGS) entry which is preliminary data.</text>
</comment>
<dbReference type="SMART" id="SM00595">
    <property type="entry name" value="MADF"/>
    <property type="match status" value="1"/>
</dbReference>
<evidence type="ECO:0000313" key="4">
    <source>
        <dbReference type="Proteomes" id="UP000037510"/>
    </source>
</evidence>
<evidence type="ECO:0000259" key="2">
    <source>
        <dbReference type="PROSITE" id="PS51029"/>
    </source>
</evidence>
<keyword evidence="4" id="KW-1185">Reference proteome</keyword>
<feature type="compositionally biased region" description="Acidic residues" evidence="1">
    <location>
        <begin position="106"/>
        <end position="123"/>
    </location>
</feature>
<dbReference type="STRING" id="104452.A0A0L7K429"/>
<reference evidence="3 4" key="1">
    <citation type="journal article" date="2015" name="Genome Biol. Evol.">
        <title>The genome of winter moth (Operophtera brumata) provides a genomic perspective on sexual dimorphism and phenology.</title>
        <authorList>
            <person name="Derks M.F."/>
            <person name="Smit S."/>
            <person name="Salis L."/>
            <person name="Schijlen E."/>
            <person name="Bossers A."/>
            <person name="Mateman C."/>
            <person name="Pijl A.S."/>
            <person name="de Ridder D."/>
            <person name="Groenen M.A."/>
            <person name="Visser M.E."/>
            <person name="Megens H.J."/>
        </authorList>
    </citation>
    <scope>NUCLEOTIDE SEQUENCE [LARGE SCALE GENOMIC DNA]</scope>
    <source>
        <strain evidence="3">WM2013NL</strain>
        <tissue evidence="3">Head and thorax</tissue>
    </source>
</reference>
<dbReference type="PANTHER" id="PTHR21505">
    <property type="entry name" value="MADF DOMAIN-CONTAINING PROTEIN-RELATED"/>
    <property type="match status" value="1"/>
</dbReference>
<organism evidence="3 4">
    <name type="scientific">Operophtera brumata</name>
    <name type="common">Winter moth</name>
    <name type="synonym">Phalaena brumata</name>
    <dbReference type="NCBI Taxonomy" id="104452"/>
    <lineage>
        <taxon>Eukaryota</taxon>
        <taxon>Metazoa</taxon>
        <taxon>Ecdysozoa</taxon>
        <taxon>Arthropoda</taxon>
        <taxon>Hexapoda</taxon>
        <taxon>Insecta</taxon>
        <taxon>Pterygota</taxon>
        <taxon>Neoptera</taxon>
        <taxon>Endopterygota</taxon>
        <taxon>Lepidoptera</taxon>
        <taxon>Glossata</taxon>
        <taxon>Ditrysia</taxon>
        <taxon>Geometroidea</taxon>
        <taxon>Geometridae</taxon>
        <taxon>Larentiinae</taxon>
        <taxon>Operophtera</taxon>
    </lineage>
</organism>
<dbReference type="PANTHER" id="PTHR21505:SF8">
    <property type="entry name" value="DPT-YFP REPRESSOR BY OVEREXPRESSION, ISOFORM D-RELATED"/>
    <property type="match status" value="1"/>
</dbReference>
<feature type="region of interest" description="Disordered" evidence="1">
    <location>
        <begin position="96"/>
        <end position="168"/>
    </location>
</feature>
<sequence>MDSKPQFIKSFIELYRSFPCLWKVKDDSYHNRRLNQTTVPSATIDTVKRKINNLKSSFRKELKKVKNQKSGSSADEVYTSSLWYFDLLMFTEDQETPRNSIGSDSIIDENETNENETFYEDDTQIPSPSTTNSSSQLLLPPNSPQPSDITIQSRQSTPTVQSKSSSANKRKSVLLNKAYKDLKEDDDYDGIELNVACKLRRMHEEQRLYAELLINKVLLYGMKQRLQEETSLSGLVPTQSQITRSPHLTQQVASTSTGTILQRQPMSQSILQLSPVGVGTSETIMINENEYNVREDINDLS</sequence>
<evidence type="ECO:0000313" key="3">
    <source>
        <dbReference type="EMBL" id="KOB52207.1"/>
    </source>
</evidence>
<proteinExistence type="predicted"/>
<accession>A0A0L7K429</accession>
<feature type="domain" description="MADF" evidence="2">
    <location>
        <begin position="10"/>
        <end position="96"/>
    </location>
</feature>
<dbReference type="EMBL" id="JTDY01012975">
    <property type="protein sequence ID" value="KOB52207.1"/>
    <property type="molecule type" value="Genomic_DNA"/>
</dbReference>
<name>A0A0L7K429_OPEBR</name>
<feature type="compositionally biased region" description="Polar residues" evidence="1">
    <location>
        <begin position="148"/>
        <end position="167"/>
    </location>
</feature>
<gene>
    <name evidence="3" type="ORF">OBRU01_26325</name>
</gene>
<dbReference type="InterPro" id="IPR006578">
    <property type="entry name" value="MADF-dom"/>
</dbReference>
<dbReference type="Pfam" id="PF10545">
    <property type="entry name" value="MADF_DNA_bdg"/>
    <property type="match status" value="1"/>
</dbReference>
<evidence type="ECO:0000256" key="1">
    <source>
        <dbReference type="SAM" id="MobiDB-lite"/>
    </source>
</evidence>